<dbReference type="AlphaFoldDB" id="A0A850H194"/>
<dbReference type="GO" id="GO:0002098">
    <property type="term" value="P:tRNA wobble uridine modification"/>
    <property type="evidence" value="ECO:0007669"/>
    <property type="project" value="TreeGrafter"/>
</dbReference>
<dbReference type="Pfam" id="PF01926">
    <property type="entry name" value="MMR_HSR1"/>
    <property type="match status" value="1"/>
</dbReference>
<dbReference type="Gene3D" id="1.20.120.430">
    <property type="entry name" value="tRNA modification GTPase MnmE domain 2"/>
    <property type="match status" value="1"/>
</dbReference>
<dbReference type="SUPFAM" id="SSF103025">
    <property type="entry name" value="Folate-binding domain"/>
    <property type="match status" value="1"/>
</dbReference>
<feature type="binding site" evidence="7">
    <location>
        <position position="226"/>
    </location>
    <ligand>
        <name>Mg(2+)</name>
        <dbReference type="ChEBI" id="CHEBI:18420"/>
    </ligand>
</feature>
<keyword evidence="4 7" id="KW-0378">Hydrolase</keyword>
<feature type="binding site" evidence="7">
    <location>
        <begin position="241"/>
        <end position="247"/>
    </location>
    <ligand>
        <name>GTP</name>
        <dbReference type="ChEBI" id="CHEBI:37565"/>
    </ligand>
</feature>
<dbReference type="InterPro" id="IPR031168">
    <property type="entry name" value="G_TrmE"/>
</dbReference>
<dbReference type="Proteomes" id="UP000561438">
    <property type="component" value="Unassembled WGS sequence"/>
</dbReference>
<dbReference type="InterPro" id="IPR006073">
    <property type="entry name" value="GTP-bd"/>
</dbReference>
<dbReference type="Gene3D" id="3.40.50.300">
    <property type="entry name" value="P-loop containing nucleotide triphosphate hydrolases"/>
    <property type="match status" value="1"/>
</dbReference>
<keyword evidence="7" id="KW-0479">Metal-binding</keyword>
<feature type="binding site" evidence="7">
    <location>
        <position position="117"/>
    </location>
    <ligand>
        <name>(6S)-5-formyl-5,6,7,8-tetrahydrofolate</name>
        <dbReference type="ChEBI" id="CHEBI:57457"/>
    </ligand>
</feature>
<keyword evidence="7" id="KW-0460">Magnesium</keyword>
<dbReference type="PANTHER" id="PTHR42714:SF2">
    <property type="entry name" value="TRNA MODIFICATION GTPASE GTPBP3, MITOCHONDRIAL"/>
    <property type="match status" value="1"/>
</dbReference>
<dbReference type="GO" id="GO:0005737">
    <property type="term" value="C:cytoplasm"/>
    <property type="evidence" value="ECO:0007669"/>
    <property type="project" value="UniProtKB-SubCell"/>
</dbReference>
<dbReference type="CDD" id="cd14858">
    <property type="entry name" value="TrmE_N"/>
    <property type="match status" value="1"/>
</dbReference>
<evidence type="ECO:0000256" key="1">
    <source>
        <dbReference type="ARBA" id="ARBA00011043"/>
    </source>
</evidence>
<comment type="subunit">
    <text evidence="7">Homodimer. Heterotetramer of two MnmE and two MnmG subunits.</text>
</comment>
<evidence type="ECO:0000313" key="9">
    <source>
        <dbReference type="EMBL" id="NVD44456.1"/>
    </source>
</evidence>
<dbReference type="SUPFAM" id="SSF116878">
    <property type="entry name" value="TrmE connector domain"/>
    <property type="match status" value="1"/>
</dbReference>
<dbReference type="HAMAP" id="MF_00379">
    <property type="entry name" value="GTPase_MnmE"/>
    <property type="match status" value="1"/>
</dbReference>
<proteinExistence type="inferred from homology"/>
<evidence type="ECO:0000259" key="8">
    <source>
        <dbReference type="PROSITE" id="PS51709"/>
    </source>
</evidence>
<evidence type="ECO:0000256" key="3">
    <source>
        <dbReference type="ARBA" id="ARBA00022741"/>
    </source>
</evidence>
<dbReference type="SUPFAM" id="SSF52540">
    <property type="entry name" value="P-loop containing nucleoside triphosphate hydrolases"/>
    <property type="match status" value="1"/>
</dbReference>
<accession>A0A850H194</accession>
<evidence type="ECO:0000256" key="6">
    <source>
        <dbReference type="ARBA" id="ARBA00023134"/>
    </source>
</evidence>
<keyword evidence="7" id="KW-0963">Cytoplasm</keyword>
<protein>
    <recommendedName>
        <fullName evidence="7">tRNA modification GTPase MnmE</fullName>
        <ecNumber evidence="7">3.6.-.-</ecNumber>
    </recommendedName>
</protein>
<evidence type="ECO:0000256" key="7">
    <source>
        <dbReference type="HAMAP-Rule" id="MF_00379"/>
    </source>
</evidence>
<dbReference type="GO" id="GO:0003924">
    <property type="term" value="F:GTPase activity"/>
    <property type="evidence" value="ECO:0007669"/>
    <property type="project" value="UniProtKB-UniRule"/>
</dbReference>
<feature type="binding site" evidence="7">
    <location>
        <position position="247"/>
    </location>
    <ligand>
        <name>Mg(2+)</name>
        <dbReference type="ChEBI" id="CHEBI:18420"/>
    </ligand>
</feature>
<comment type="cofactor">
    <cofactor evidence="7">
        <name>K(+)</name>
        <dbReference type="ChEBI" id="CHEBI:29103"/>
    </cofactor>
    <text evidence="7">Binds 1 potassium ion per subunit.</text>
</comment>
<feature type="binding site" evidence="7">
    <location>
        <position position="77"/>
    </location>
    <ligand>
        <name>(6S)-5-formyl-5,6,7,8-tetrahydrofolate</name>
        <dbReference type="ChEBI" id="CHEBI:57457"/>
    </ligand>
</feature>
<dbReference type="GO" id="GO:0046872">
    <property type="term" value="F:metal ion binding"/>
    <property type="evidence" value="ECO:0007669"/>
    <property type="project" value="UniProtKB-KW"/>
</dbReference>
<feature type="binding site" evidence="7">
    <location>
        <begin position="222"/>
        <end position="227"/>
    </location>
    <ligand>
        <name>GTP</name>
        <dbReference type="ChEBI" id="CHEBI:37565"/>
    </ligand>
</feature>
<dbReference type="InterPro" id="IPR005225">
    <property type="entry name" value="Small_GTP-bd"/>
</dbReference>
<dbReference type="PANTHER" id="PTHR42714">
    <property type="entry name" value="TRNA MODIFICATION GTPASE GTPBP3"/>
    <property type="match status" value="1"/>
</dbReference>
<dbReference type="InterPro" id="IPR027417">
    <property type="entry name" value="P-loop_NTPase"/>
</dbReference>
<dbReference type="NCBIfam" id="TIGR00231">
    <property type="entry name" value="small_GTP"/>
    <property type="match status" value="1"/>
</dbReference>
<evidence type="ECO:0000256" key="2">
    <source>
        <dbReference type="ARBA" id="ARBA00022694"/>
    </source>
</evidence>
<keyword evidence="2 7" id="KW-0819">tRNA processing</keyword>
<name>A0A850H194_9SPHN</name>
<organism evidence="9 10">
    <name type="scientific">Qipengyuania atrilutea</name>
    <dbReference type="NCBI Taxonomy" id="2744473"/>
    <lineage>
        <taxon>Bacteria</taxon>
        <taxon>Pseudomonadati</taxon>
        <taxon>Pseudomonadota</taxon>
        <taxon>Alphaproteobacteria</taxon>
        <taxon>Sphingomonadales</taxon>
        <taxon>Erythrobacteraceae</taxon>
        <taxon>Qipengyuania</taxon>
    </lineage>
</organism>
<dbReference type="PROSITE" id="PS51709">
    <property type="entry name" value="G_TRME"/>
    <property type="match status" value="1"/>
</dbReference>
<dbReference type="FunFam" id="3.30.1360.120:FF:000007">
    <property type="entry name" value="tRNA modification GTPase GTPBP3, mitochondrial"/>
    <property type="match status" value="1"/>
</dbReference>
<dbReference type="Gene3D" id="3.30.1360.120">
    <property type="entry name" value="Probable tRNA modification gtpase trme, domain 1"/>
    <property type="match status" value="1"/>
</dbReference>
<dbReference type="GO" id="GO:0005525">
    <property type="term" value="F:GTP binding"/>
    <property type="evidence" value="ECO:0007669"/>
    <property type="project" value="UniProtKB-UniRule"/>
</dbReference>
<dbReference type="NCBIfam" id="NF003661">
    <property type="entry name" value="PRK05291.1-3"/>
    <property type="match status" value="1"/>
</dbReference>
<keyword evidence="6 7" id="KW-0342">GTP-binding</keyword>
<comment type="function">
    <text evidence="7">Exhibits a very high intrinsic GTPase hydrolysis rate. Involved in the addition of a carboxymethylaminomethyl (cmnm) group at the wobble position (U34) of certain tRNAs, forming tRNA-cmnm(5)s(2)U34.</text>
</comment>
<dbReference type="GO" id="GO:0030488">
    <property type="term" value="P:tRNA methylation"/>
    <property type="evidence" value="ECO:0007669"/>
    <property type="project" value="TreeGrafter"/>
</dbReference>
<dbReference type="RefSeq" id="WP_176266790.1">
    <property type="nucleotide sequence ID" value="NZ_JABWGV010000002.1"/>
</dbReference>
<keyword evidence="5 7" id="KW-0630">Potassium</keyword>
<feature type="domain" description="TrmE-type G" evidence="8">
    <location>
        <begin position="212"/>
        <end position="351"/>
    </location>
</feature>
<feature type="binding site" evidence="7">
    <location>
        <position position="20"/>
    </location>
    <ligand>
        <name>(6S)-5-formyl-5,6,7,8-tetrahydrofolate</name>
        <dbReference type="ChEBI" id="CHEBI:57457"/>
    </ligand>
</feature>
<dbReference type="InterPro" id="IPR003593">
    <property type="entry name" value="AAA+_ATPase"/>
</dbReference>
<comment type="caution">
    <text evidence="7">Lacks conserved residue(s) required for the propagation of feature annotation.</text>
</comment>
<gene>
    <name evidence="7 9" type="primary">mnmE</name>
    <name evidence="7" type="synonym">trmE</name>
    <name evidence="9" type="ORF">HUV48_05425</name>
</gene>
<sequence length="424" mass="45158">MDTIYALSSGSPPAAIGIVRISGNAAGEALRNLSGSLPPPRIATLRTLRSSIGEVLDTALILWFPRPATATGEDLAELHCHGGRAVIAAVERELAALPGLRRAEPGEFTRRAFINGRMDLSETEGLADLLAAETELQRRSAQALSQGALSQQVDEWRERLLILSARVESVLDFGDEDDVSELPTSFGSEVEALRSEIEHWLARPRAEKLRQGVRVVLTGPPNSGKSTLFNALLEEAAAITSAEAGTTRDAIERSVSLGGVPIVLVDTAGLRGEGAGEIESIGIDRARDQIGRADVVLWLGEEGAGPPGSIEIETKTDIGENDRKVAPDVRVSALTSQGLDEVRELIMRVASSVLPKPGDVALNERQAGLLRDGASGLSNVSEHMDPLIVGEALRECRVAFDRLTGKSSTEDMLDALFGRFCIGK</sequence>
<comment type="similarity">
    <text evidence="1 7">Belongs to the TRAFAC class TrmE-Era-EngA-EngB-Septin-like GTPase superfamily. TrmE GTPase family.</text>
</comment>
<reference evidence="9 10" key="1">
    <citation type="submission" date="2020-06" db="EMBL/GenBank/DDBJ databases">
        <title>Altererythrobacter sp. HHU K3-1.</title>
        <authorList>
            <person name="Zhang D."/>
            <person name="Xue H."/>
        </authorList>
    </citation>
    <scope>NUCLEOTIDE SEQUENCE [LARGE SCALE GENOMIC DNA]</scope>
    <source>
        <strain evidence="9 10">HHU K3-1</strain>
    </source>
</reference>
<comment type="subcellular location">
    <subcellularLocation>
        <location evidence="7">Cytoplasm</location>
    </subcellularLocation>
</comment>
<feature type="binding site" evidence="7">
    <location>
        <begin position="266"/>
        <end position="269"/>
    </location>
    <ligand>
        <name>GTP</name>
        <dbReference type="ChEBI" id="CHEBI:37565"/>
    </ligand>
</feature>
<evidence type="ECO:0000256" key="4">
    <source>
        <dbReference type="ARBA" id="ARBA00022801"/>
    </source>
</evidence>
<keyword evidence="3 7" id="KW-0547">Nucleotide-binding</keyword>
<dbReference type="InterPro" id="IPR004520">
    <property type="entry name" value="GTPase_MnmE"/>
</dbReference>
<evidence type="ECO:0000256" key="5">
    <source>
        <dbReference type="ARBA" id="ARBA00022958"/>
    </source>
</evidence>
<comment type="caution">
    <text evidence="9">The sequence shown here is derived from an EMBL/GenBank/DDBJ whole genome shotgun (WGS) entry which is preliminary data.</text>
</comment>
<evidence type="ECO:0000313" key="10">
    <source>
        <dbReference type="Proteomes" id="UP000561438"/>
    </source>
</evidence>
<dbReference type="SMART" id="SM00382">
    <property type="entry name" value="AAA"/>
    <property type="match status" value="1"/>
</dbReference>
<feature type="binding site" evidence="7">
    <location>
        <position position="424"/>
    </location>
    <ligand>
        <name>(6S)-5-formyl-5,6,7,8-tetrahydrofolate</name>
        <dbReference type="ChEBI" id="CHEBI:57457"/>
    </ligand>
</feature>
<dbReference type="Pfam" id="PF10396">
    <property type="entry name" value="TrmE_N"/>
    <property type="match status" value="1"/>
</dbReference>
<dbReference type="EC" id="3.6.-.-" evidence="7"/>
<dbReference type="CDD" id="cd04164">
    <property type="entry name" value="trmE"/>
    <property type="match status" value="1"/>
</dbReference>
<keyword evidence="10" id="KW-1185">Reference proteome</keyword>
<dbReference type="InterPro" id="IPR027266">
    <property type="entry name" value="TrmE/GcvT-like"/>
</dbReference>
<dbReference type="InterPro" id="IPR027368">
    <property type="entry name" value="MnmE_dom2"/>
</dbReference>
<dbReference type="Pfam" id="PF12631">
    <property type="entry name" value="MnmE_helical"/>
    <property type="match status" value="1"/>
</dbReference>
<dbReference type="InterPro" id="IPR018948">
    <property type="entry name" value="GTP-bd_TrmE_N"/>
</dbReference>
<dbReference type="EMBL" id="JABWGV010000002">
    <property type="protein sequence ID" value="NVD44456.1"/>
    <property type="molecule type" value="Genomic_DNA"/>
</dbReference>
<dbReference type="InterPro" id="IPR025867">
    <property type="entry name" value="MnmE_helical"/>
</dbReference>